<gene>
    <name evidence="1" type="ORF">Ljor_2750</name>
</gene>
<name>A0A0W0VE70_9GAMM</name>
<keyword evidence="2" id="KW-1185">Reference proteome</keyword>
<dbReference type="EMBL" id="LNYJ01000011">
    <property type="protein sequence ID" value="KTD18444.1"/>
    <property type="molecule type" value="Genomic_DNA"/>
</dbReference>
<reference evidence="1 2" key="1">
    <citation type="submission" date="2015-11" db="EMBL/GenBank/DDBJ databases">
        <title>Genomic analysis of 38 Legionella species identifies large and diverse effector repertoires.</title>
        <authorList>
            <person name="Burstein D."/>
            <person name="Amaro F."/>
            <person name="Zusman T."/>
            <person name="Lifshitz Z."/>
            <person name="Cohen O."/>
            <person name="Gilbert J.A."/>
            <person name="Pupko T."/>
            <person name="Shuman H.A."/>
            <person name="Segal G."/>
        </authorList>
    </citation>
    <scope>NUCLEOTIDE SEQUENCE [LARGE SCALE GENOMIC DNA]</scope>
    <source>
        <strain evidence="1 2">BL-540</strain>
    </source>
</reference>
<comment type="caution">
    <text evidence="1">The sequence shown here is derived from an EMBL/GenBank/DDBJ whole genome shotgun (WGS) entry which is preliminary data.</text>
</comment>
<dbReference type="Proteomes" id="UP000055035">
    <property type="component" value="Unassembled WGS sequence"/>
</dbReference>
<sequence>MGLEINLQLGKWAKQRTQQLVPFSTNKAGATVEQSLLLGMVRRKHPKLMKHQIASWSVSPNPADNVEDHHNRFIGFTDNVGYRHIDTLGNFTFWMRSARLKTGAGWHSDGTVKTFFHDVENNAKNSIKYGIGNCGELSAIAFLLLLECPLKYVKGEYIRVEKINITYPGDHCFVIIGREASSDLRDPSTWGPDAVICDPWGNINVAVQGQLSKKRSARIPIFNYILDNLADKDLLFRALDYNVGAGHSGRWKMKNRGDLRFCSDYSSKPQNIPFFNTGGFKLNASSAGGAKEDERVVPLSSISN</sequence>
<proteinExistence type="predicted"/>
<dbReference type="PATRIC" id="fig|456.5.peg.2946"/>
<dbReference type="RefSeq" id="WP_058472104.1">
    <property type="nucleotide sequence ID" value="NZ_CAAAIC010000005.1"/>
</dbReference>
<accession>A0A0W0VE70</accession>
<evidence type="ECO:0000313" key="1">
    <source>
        <dbReference type="EMBL" id="KTD18444.1"/>
    </source>
</evidence>
<dbReference type="STRING" id="456.Ljor_2750"/>
<protein>
    <submittedName>
        <fullName evidence="1">Uncharacterized protein</fullName>
    </submittedName>
</protein>
<organism evidence="1 2">
    <name type="scientific">Legionella jordanis</name>
    <dbReference type="NCBI Taxonomy" id="456"/>
    <lineage>
        <taxon>Bacteria</taxon>
        <taxon>Pseudomonadati</taxon>
        <taxon>Pseudomonadota</taxon>
        <taxon>Gammaproteobacteria</taxon>
        <taxon>Legionellales</taxon>
        <taxon>Legionellaceae</taxon>
        <taxon>Legionella</taxon>
    </lineage>
</organism>
<dbReference type="AlphaFoldDB" id="A0A0W0VE70"/>
<evidence type="ECO:0000313" key="2">
    <source>
        <dbReference type="Proteomes" id="UP000055035"/>
    </source>
</evidence>
<dbReference type="OrthoDB" id="9152014at2"/>